<feature type="transmembrane region" description="Helical" evidence="1">
    <location>
        <begin position="134"/>
        <end position="152"/>
    </location>
</feature>
<evidence type="ECO:0000256" key="1">
    <source>
        <dbReference type="SAM" id="Phobius"/>
    </source>
</evidence>
<feature type="transmembrane region" description="Helical" evidence="1">
    <location>
        <begin position="172"/>
        <end position="196"/>
    </location>
</feature>
<feature type="transmembrane region" description="Helical" evidence="1">
    <location>
        <begin position="17"/>
        <end position="38"/>
    </location>
</feature>
<keyword evidence="3" id="KW-1185">Reference proteome</keyword>
<dbReference type="AlphaFoldDB" id="A0A9W8QLC6"/>
<evidence type="ECO:0000313" key="3">
    <source>
        <dbReference type="Proteomes" id="UP001144673"/>
    </source>
</evidence>
<name>A0A9W8QLC6_AKAMU</name>
<protein>
    <submittedName>
        <fullName evidence="2">Uncharacterized protein</fullName>
    </submittedName>
</protein>
<evidence type="ECO:0000313" key="2">
    <source>
        <dbReference type="EMBL" id="KAJ4163498.1"/>
    </source>
</evidence>
<dbReference type="Proteomes" id="UP001144673">
    <property type="component" value="Chromosome 1"/>
</dbReference>
<dbReference type="GeneID" id="80892380"/>
<accession>A0A9W8QLC6</accession>
<dbReference type="KEGG" id="amus:LMH87_005221"/>
<keyword evidence="1" id="KW-0812">Transmembrane</keyword>
<gene>
    <name evidence="2" type="ORF">LMH87_005221</name>
</gene>
<reference evidence="2" key="1">
    <citation type="journal article" date="2023" name="Access Microbiol">
        <title>De-novo genome assembly for Akanthomyces muscarius, a biocontrol agent of insect agricultural pests.</title>
        <authorList>
            <person name="Erdos Z."/>
            <person name="Studholme D.J."/>
            <person name="Raymond B."/>
            <person name="Sharma M."/>
        </authorList>
    </citation>
    <scope>NUCLEOTIDE SEQUENCE</scope>
    <source>
        <strain evidence="2">Ve6</strain>
    </source>
</reference>
<feature type="transmembrane region" description="Helical" evidence="1">
    <location>
        <begin position="84"/>
        <end position="101"/>
    </location>
</feature>
<comment type="caution">
    <text evidence="2">The sequence shown here is derived from an EMBL/GenBank/DDBJ whole genome shotgun (WGS) entry which is preliminary data.</text>
</comment>
<keyword evidence="1" id="KW-1133">Transmembrane helix</keyword>
<dbReference type="EMBL" id="JAJHUN010000001">
    <property type="protein sequence ID" value="KAJ4163498.1"/>
    <property type="molecule type" value="Genomic_DNA"/>
</dbReference>
<keyword evidence="1" id="KW-0472">Membrane</keyword>
<organism evidence="2 3">
    <name type="scientific">Akanthomyces muscarius</name>
    <name type="common">Entomopathogenic fungus</name>
    <name type="synonym">Lecanicillium muscarium</name>
    <dbReference type="NCBI Taxonomy" id="2231603"/>
    <lineage>
        <taxon>Eukaryota</taxon>
        <taxon>Fungi</taxon>
        <taxon>Dikarya</taxon>
        <taxon>Ascomycota</taxon>
        <taxon>Pezizomycotina</taxon>
        <taxon>Sordariomycetes</taxon>
        <taxon>Hypocreomycetidae</taxon>
        <taxon>Hypocreales</taxon>
        <taxon>Cordycipitaceae</taxon>
        <taxon>Akanthomyces</taxon>
    </lineage>
</organism>
<proteinExistence type="predicted"/>
<dbReference type="RefSeq" id="XP_056058413.1">
    <property type="nucleotide sequence ID" value="XM_056202902.1"/>
</dbReference>
<sequence>MAALPIRPRPDEGTTRIVRAALISMVAFMLSIATFVQFTQIGIIHDQRCLQFLGRIMCSLSRLFFNHLIAEAVRERATPRKNDLVLGFAGLGIALRALTLLETGRRDMREPSIWELTTQMGMWLNSSWRERFDATYANLFLTGVITLGFMHIRGDEEVRGYVQRAYELFTGFYMRLLMTPWALFINPVPPMVTFVWRRVRRSRRRA</sequence>